<dbReference type="NCBIfam" id="TIGR01469">
    <property type="entry name" value="cobA_cysG_Cterm"/>
    <property type="match status" value="1"/>
</dbReference>
<evidence type="ECO:0000256" key="2">
    <source>
        <dbReference type="ARBA" id="ARBA00022603"/>
    </source>
</evidence>
<protein>
    <recommendedName>
        <fullName evidence="1">uroporphyrinogen-III C-methyltransferase</fullName>
        <ecNumber evidence="1">2.1.1.107</ecNumber>
    </recommendedName>
</protein>
<dbReference type="Proteomes" id="UP000257055">
    <property type="component" value="Unassembled WGS sequence"/>
</dbReference>
<dbReference type="PROSITE" id="PS00840">
    <property type="entry name" value="SUMT_2"/>
    <property type="match status" value="1"/>
</dbReference>
<feature type="domain" description="Tetrapyrrole methylase" evidence="7">
    <location>
        <begin position="3"/>
        <end position="213"/>
    </location>
</feature>
<dbReference type="FunFam" id="3.40.1010.10:FF:000001">
    <property type="entry name" value="Siroheme synthase"/>
    <property type="match status" value="1"/>
</dbReference>
<dbReference type="SUPFAM" id="SSF53790">
    <property type="entry name" value="Tetrapyrrole methylase"/>
    <property type="match status" value="1"/>
</dbReference>
<dbReference type="RefSeq" id="WP_115752712.1">
    <property type="nucleotide sequence ID" value="NZ_LARY01000001.1"/>
</dbReference>
<dbReference type="Gene3D" id="3.40.1010.10">
    <property type="entry name" value="Cobalt-precorrin-4 Transmethylase, Domain 1"/>
    <property type="match status" value="1"/>
</dbReference>
<dbReference type="InterPro" id="IPR014777">
    <property type="entry name" value="4pyrrole_Mease_sub1"/>
</dbReference>
<dbReference type="NCBIfam" id="NF004790">
    <property type="entry name" value="PRK06136.1"/>
    <property type="match status" value="1"/>
</dbReference>
<keyword evidence="3 6" id="KW-0808">Transferase</keyword>
<gene>
    <name evidence="8" type="ORF">UR08_03825</name>
</gene>
<dbReference type="InterPro" id="IPR003043">
    <property type="entry name" value="Uropor_MeTrfase_CS"/>
</dbReference>
<dbReference type="InterPro" id="IPR000878">
    <property type="entry name" value="4pyrrol_Mease"/>
</dbReference>
<evidence type="ECO:0000256" key="5">
    <source>
        <dbReference type="ARBA" id="ARBA00023244"/>
    </source>
</evidence>
<keyword evidence="2 6" id="KW-0489">Methyltransferase</keyword>
<dbReference type="PANTHER" id="PTHR45790">
    <property type="entry name" value="SIROHEME SYNTHASE-RELATED"/>
    <property type="match status" value="1"/>
</dbReference>
<dbReference type="EC" id="2.1.1.107" evidence="1"/>
<evidence type="ECO:0000256" key="3">
    <source>
        <dbReference type="ARBA" id="ARBA00022679"/>
    </source>
</evidence>
<dbReference type="Gene3D" id="3.30.950.10">
    <property type="entry name" value="Methyltransferase, Cobalt-precorrin-4 Transmethylase, Domain 2"/>
    <property type="match status" value="1"/>
</dbReference>
<dbReference type="InterPro" id="IPR050161">
    <property type="entry name" value="Siro_Cobalamin_biosynth"/>
</dbReference>
<dbReference type="InterPro" id="IPR006366">
    <property type="entry name" value="CobA/CysG_C"/>
</dbReference>
<evidence type="ECO:0000256" key="1">
    <source>
        <dbReference type="ARBA" id="ARBA00012162"/>
    </source>
</evidence>
<accession>A0A3D8TVZ3</accession>
<evidence type="ECO:0000313" key="8">
    <source>
        <dbReference type="EMBL" id="RDX03039.1"/>
    </source>
</evidence>
<reference evidence="9" key="1">
    <citation type="submission" date="2015-04" db="EMBL/GenBank/DDBJ databases">
        <authorList>
            <person name="Schardt J."/>
            <person name="Mueller-Herbst S."/>
            <person name="Scherer S."/>
            <person name="Huptas C."/>
        </authorList>
    </citation>
    <scope>NUCLEOTIDE SEQUENCE [LARGE SCALE GENOMIC DNA]</scope>
    <source>
        <strain evidence="9">Kiel-L1</strain>
    </source>
</reference>
<dbReference type="GO" id="GO:0032259">
    <property type="term" value="P:methylation"/>
    <property type="evidence" value="ECO:0007669"/>
    <property type="project" value="UniProtKB-KW"/>
</dbReference>
<evidence type="ECO:0000256" key="4">
    <source>
        <dbReference type="ARBA" id="ARBA00022691"/>
    </source>
</evidence>
<dbReference type="EMBL" id="LARY01000001">
    <property type="protein sequence ID" value="RDX03039.1"/>
    <property type="molecule type" value="Genomic_DNA"/>
</dbReference>
<keyword evidence="5" id="KW-0627">Porphyrin biosynthesis</keyword>
<dbReference type="PANTHER" id="PTHR45790:SF3">
    <property type="entry name" value="S-ADENOSYL-L-METHIONINE-DEPENDENT UROPORPHYRINOGEN III METHYLTRANSFERASE, CHLOROPLASTIC"/>
    <property type="match status" value="1"/>
</dbReference>
<name>A0A3D8TVZ3_9LIST</name>
<dbReference type="CDD" id="cd11642">
    <property type="entry name" value="SUMT"/>
    <property type="match status" value="1"/>
</dbReference>
<keyword evidence="4" id="KW-0949">S-adenosyl-L-methionine</keyword>
<keyword evidence="9" id="KW-1185">Reference proteome</keyword>
<dbReference type="AlphaFoldDB" id="A0A3D8TVZ3"/>
<comment type="caution">
    <text evidence="8">The sequence shown here is derived from an EMBL/GenBank/DDBJ whole genome shotgun (WGS) entry which is preliminary data.</text>
</comment>
<organism evidence="8 9">
    <name type="scientific">Listeria kieliensis</name>
    <dbReference type="NCBI Taxonomy" id="1621700"/>
    <lineage>
        <taxon>Bacteria</taxon>
        <taxon>Bacillati</taxon>
        <taxon>Bacillota</taxon>
        <taxon>Bacilli</taxon>
        <taxon>Bacillales</taxon>
        <taxon>Listeriaceae</taxon>
        <taxon>Listeria</taxon>
    </lineage>
</organism>
<evidence type="ECO:0000313" key="9">
    <source>
        <dbReference type="Proteomes" id="UP000257055"/>
    </source>
</evidence>
<dbReference type="InterPro" id="IPR035996">
    <property type="entry name" value="4pyrrol_Methylase_sf"/>
</dbReference>
<dbReference type="GO" id="GO:0004851">
    <property type="term" value="F:uroporphyrin-III C-methyltransferase activity"/>
    <property type="evidence" value="ECO:0007669"/>
    <property type="project" value="UniProtKB-EC"/>
</dbReference>
<evidence type="ECO:0000256" key="6">
    <source>
        <dbReference type="RuleBase" id="RU003960"/>
    </source>
</evidence>
<proteinExistence type="inferred from homology"/>
<dbReference type="Pfam" id="PF00590">
    <property type="entry name" value="TP_methylase"/>
    <property type="match status" value="1"/>
</dbReference>
<sequence length="327" mass="36184">MGKVYLVGAGSGDPELLTLKALRVLQQADIVLYDRLVNPLLLYHTKRDAKLVFCGKSPDCHAMRQEMIGKRLVREAEGNHVVVRLKGGDPGIFGRVAEEMTQLEKAEMAYEVVPGITAASAASTYAGISLTDREASSHVTLSTAHRKAGTLMEDDFASFVKHGTACFYMGMENLSHIVHQLLAGGISSEMPIAVISWGSYGRQKMIKSSLARIEAEVASSDLSNPALILVGEVVDRSSAASWFTKLPLFGKRYLLISKNPVDFEVITRFTGQGADVWFVQVGENRDKRFDEITNRYLNEQNYPEILFLEPEAKALWEFQSELKSIHA</sequence>
<comment type="similarity">
    <text evidence="6">Belongs to the precorrin methyltransferase family.</text>
</comment>
<dbReference type="GO" id="GO:0019354">
    <property type="term" value="P:siroheme biosynthetic process"/>
    <property type="evidence" value="ECO:0007669"/>
    <property type="project" value="InterPro"/>
</dbReference>
<dbReference type="InterPro" id="IPR014776">
    <property type="entry name" value="4pyrrole_Mease_sub2"/>
</dbReference>
<evidence type="ECO:0000259" key="7">
    <source>
        <dbReference type="Pfam" id="PF00590"/>
    </source>
</evidence>